<keyword evidence="4 8" id="KW-0812">Transmembrane</keyword>
<keyword evidence="3" id="KW-0808">Transferase</keyword>
<keyword evidence="5 8" id="KW-1133">Transmembrane helix</keyword>
<dbReference type="PANTHER" id="PTHR13301">
    <property type="entry name" value="X-BOX TRANSCRIPTION FACTOR-RELATED"/>
    <property type="match status" value="1"/>
</dbReference>
<keyword evidence="7" id="KW-0961">Cell wall biogenesis/degradation</keyword>
<evidence type="ECO:0008006" key="11">
    <source>
        <dbReference type="Google" id="ProtNLM"/>
    </source>
</evidence>
<keyword evidence="2" id="KW-0328">Glycosyltransferase</keyword>
<gene>
    <name evidence="9" type="ORF">V6N11_074008</name>
</gene>
<evidence type="ECO:0000256" key="4">
    <source>
        <dbReference type="ARBA" id="ARBA00022692"/>
    </source>
</evidence>
<dbReference type="InterPro" id="IPR029044">
    <property type="entry name" value="Nucleotide-diphossugar_trans"/>
</dbReference>
<evidence type="ECO:0000313" key="9">
    <source>
        <dbReference type="EMBL" id="KAK8983605.1"/>
    </source>
</evidence>
<evidence type="ECO:0000256" key="5">
    <source>
        <dbReference type="ARBA" id="ARBA00022989"/>
    </source>
</evidence>
<dbReference type="SUPFAM" id="SSF53448">
    <property type="entry name" value="Nucleotide-diphospho-sugar transferases"/>
    <property type="match status" value="1"/>
</dbReference>
<evidence type="ECO:0000256" key="8">
    <source>
        <dbReference type="SAM" id="Phobius"/>
    </source>
</evidence>
<evidence type="ECO:0000256" key="1">
    <source>
        <dbReference type="ARBA" id="ARBA00004127"/>
    </source>
</evidence>
<comment type="subcellular location">
    <subcellularLocation>
        <location evidence="1">Endomembrane system</location>
        <topology evidence="1">Multi-pass membrane protein</topology>
    </subcellularLocation>
</comment>
<evidence type="ECO:0000256" key="2">
    <source>
        <dbReference type="ARBA" id="ARBA00022676"/>
    </source>
</evidence>
<protein>
    <recommendedName>
        <fullName evidence="11">Cellulose synthase-like protein E1</fullName>
    </recommendedName>
</protein>
<dbReference type="InterPro" id="IPR005150">
    <property type="entry name" value="Cellulose_synth"/>
</dbReference>
<comment type="caution">
    <text evidence="9">The sequence shown here is derived from an EMBL/GenBank/DDBJ whole genome shotgun (WGS) entry which is preliminary data.</text>
</comment>
<feature type="transmembrane region" description="Helical" evidence="8">
    <location>
        <begin position="20"/>
        <end position="41"/>
    </location>
</feature>
<dbReference type="EMBL" id="JBBPBN010000080">
    <property type="protein sequence ID" value="KAK8983605.1"/>
    <property type="molecule type" value="Genomic_DNA"/>
</dbReference>
<name>A0ABR2P587_9ROSI</name>
<feature type="transmembrane region" description="Helical" evidence="8">
    <location>
        <begin position="651"/>
        <end position="673"/>
    </location>
</feature>
<evidence type="ECO:0000256" key="7">
    <source>
        <dbReference type="ARBA" id="ARBA00023316"/>
    </source>
</evidence>
<organism evidence="9 10">
    <name type="scientific">Hibiscus sabdariffa</name>
    <name type="common">roselle</name>
    <dbReference type="NCBI Taxonomy" id="183260"/>
    <lineage>
        <taxon>Eukaryota</taxon>
        <taxon>Viridiplantae</taxon>
        <taxon>Streptophyta</taxon>
        <taxon>Embryophyta</taxon>
        <taxon>Tracheophyta</taxon>
        <taxon>Spermatophyta</taxon>
        <taxon>Magnoliopsida</taxon>
        <taxon>eudicotyledons</taxon>
        <taxon>Gunneridae</taxon>
        <taxon>Pentapetalae</taxon>
        <taxon>rosids</taxon>
        <taxon>malvids</taxon>
        <taxon>Malvales</taxon>
        <taxon>Malvaceae</taxon>
        <taxon>Malvoideae</taxon>
        <taxon>Hibiscus</taxon>
    </lineage>
</organism>
<feature type="transmembrane region" description="Helical" evidence="8">
    <location>
        <begin position="53"/>
        <end position="71"/>
    </location>
</feature>
<reference evidence="9 10" key="1">
    <citation type="journal article" date="2024" name="G3 (Bethesda)">
        <title>Genome assembly of Hibiscus sabdariffa L. provides insights into metabolisms of medicinal natural products.</title>
        <authorList>
            <person name="Kim T."/>
        </authorList>
    </citation>
    <scope>NUCLEOTIDE SEQUENCE [LARGE SCALE GENOMIC DNA]</scope>
    <source>
        <strain evidence="9">TK-2024</strain>
        <tissue evidence="9">Old leaves</tissue>
    </source>
</reference>
<feature type="transmembrane region" description="Helical" evidence="8">
    <location>
        <begin position="685"/>
        <end position="703"/>
    </location>
</feature>
<dbReference type="Pfam" id="PF03552">
    <property type="entry name" value="Cellulose_synt"/>
    <property type="match status" value="2"/>
</dbReference>
<accession>A0ABR2P587</accession>
<keyword evidence="10" id="KW-1185">Reference proteome</keyword>
<evidence type="ECO:0000313" key="10">
    <source>
        <dbReference type="Proteomes" id="UP001396334"/>
    </source>
</evidence>
<sequence length="735" mass="84745">MAENENGPLFETRPVKGRFFFKLFVASVAVGIGFICAYRLWFLRVASGKLHRWAWIGLFLCELWFSFYWFLTVICRWNPVYRFPYKNRLSQRYKKETLPGVDIFVCTADPSAEPPLMVMNTVLSVMAYDYPPEKLNIYLSDDGASDFTFYAMLEASSFSKQWLPFCRKFKVEPRSPEAYFKTAIEPDNHDPVKLKHWLSIKKLYEETKMRIETSRKMNKIPEDIRKQHKGFREWDFVTSRNDHQTILQILIDGRDPNAVDVEGNVLPTLVYLAREKRPQYHHHFKAGAMNALIRVSARISNGPIVLNVDCDMYSNDSDSINDSLCVFMDHENGHEIAFVQYPQAFHNLTKNDLYGNSCRVFRKLEFPGFDANGGPCYIGTGCFHRREALCGKKYDETCKVDWKRLNHRRVEESASVLEATCKVLASCSFEQNSPWGKEMGLKYGCPVEDIITGLSIQCRGWKSIFLDPERESFLGIAPTTLSAMLVQHKRWAEGHFQIFLSRYCTLLYGHNRIPLQLQLCYCIGNLWAANCLPTLYYVLVPCLCLLRDIPLFPKISSPWVLPFAYVSIAHRAYSLGEFLWCGCTFQAWCNEQRMWLFKRTTSYFFAAFDTVLKLLGYSKSAFVITPKVADRDVSSRYEQELMEFDDSSPMFDVLASLAMLNMFGILGVIKKLASGADHSELPDRLGLQILLCLLLVALNWPVYKAMFYRKDKGRMPASVTYKSIIYALLVSTLTL</sequence>
<evidence type="ECO:0000256" key="6">
    <source>
        <dbReference type="ARBA" id="ARBA00023136"/>
    </source>
</evidence>
<keyword evidence="6 8" id="KW-0472">Membrane</keyword>
<evidence type="ECO:0000256" key="3">
    <source>
        <dbReference type="ARBA" id="ARBA00022679"/>
    </source>
</evidence>
<dbReference type="Gene3D" id="3.90.550.10">
    <property type="entry name" value="Spore Coat Polysaccharide Biosynthesis Protein SpsA, Chain A"/>
    <property type="match status" value="2"/>
</dbReference>
<dbReference type="Proteomes" id="UP001396334">
    <property type="component" value="Unassembled WGS sequence"/>
</dbReference>
<proteinExistence type="predicted"/>